<organism evidence="3 4">
    <name type="scientific">Sphingobium boeckii</name>
    <dbReference type="NCBI Taxonomy" id="1082345"/>
    <lineage>
        <taxon>Bacteria</taxon>
        <taxon>Pseudomonadati</taxon>
        <taxon>Pseudomonadota</taxon>
        <taxon>Alphaproteobacteria</taxon>
        <taxon>Sphingomonadales</taxon>
        <taxon>Sphingomonadaceae</taxon>
        <taxon>Sphingobium</taxon>
    </lineage>
</organism>
<dbReference type="Pfam" id="PF13622">
    <property type="entry name" value="4HBT_3"/>
    <property type="match status" value="1"/>
</dbReference>
<keyword evidence="4" id="KW-1185">Reference proteome</keyword>
<dbReference type="EMBL" id="JACIJC010000004">
    <property type="protein sequence ID" value="MBB5686587.1"/>
    <property type="molecule type" value="Genomic_DNA"/>
</dbReference>
<dbReference type="InterPro" id="IPR049450">
    <property type="entry name" value="ACOT8-like_C"/>
</dbReference>
<feature type="domain" description="Acyl-CoA thioesterase-like C-terminal" evidence="2">
    <location>
        <begin position="129"/>
        <end position="252"/>
    </location>
</feature>
<dbReference type="Gene3D" id="2.40.160.210">
    <property type="entry name" value="Acyl-CoA thioesterase, double hotdog domain"/>
    <property type="match status" value="1"/>
</dbReference>
<evidence type="ECO:0000313" key="3">
    <source>
        <dbReference type="EMBL" id="MBB5686587.1"/>
    </source>
</evidence>
<dbReference type="InterPro" id="IPR042171">
    <property type="entry name" value="Acyl-CoA_hotdog"/>
</dbReference>
<dbReference type="InterPro" id="IPR029069">
    <property type="entry name" value="HotDog_dom_sf"/>
</dbReference>
<name>A0A7W9AJ18_9SPHN</name>
<dbReference type="Proteomes" id="UP000549617">
    <property type="component" value="Unassembled WGS sequence"/>
</dbReference>
<accession>A0A7W9AJ18</accession>
<reference evidence="3 4" key="1">
    <citation type="submission" date="2020-08" db="EMBL/GenBank/DDBJ databases">
        <title>Genomic Encyclopedia of Type Strains, Phase IV (KMG-IV): sequencing the most valuable type-strain genomes for metagenomic binning, comparative biology and taxonomic classification.</title>
        <authorList>
            <person name="Goeker M."/>
        </authorList>
    </citation>
    <scope>NUCLEOTIDE SEQUENCE [LARGE SCALE GENOMIC DNA]</scope>
    <source>
        <strain evidence="3 4">DSM 25079</strain>
    </source>
</reference>
<dbReference type="AlphaFoldDB" id="A0A7W9AJ18"/>
<evidence type="ECO:0000259" key="1">
    <source>
        <dbReference type="Pfam" id="PF13622"/>
    </source>
</evidence>
<dbReference type="SUPFAM" id="SSF54637">
    <property type="entry name" value="Thioesterase/thiol ester dehydrase-isomerase"/>
    <property type="match status" value="2"/>
</dbReference>
<evidence type="ECO:0000313" key="4">
    <source>
        <dbReference type="Proteomes" id="UP000549617"/>
    </source>
</evidence>
<sequence length="255" mass="26838">MTLAEIIAGGRPNATGLDVTLPETWMQGRTAYGGVSAALALTAAQGVADDLPPLRTAQISFIGPLSGDVSISAETLRRGRTAAFIDAEVRSEAGLGMKAMFVFMGDQPSHIDHEAMPAPAIFPDPAPVPKSVGAAKFFFQNFEYIEAASDTPKSELLRWVRLKARDGVDPMVALLAVADALPPAALGLATEKGPVSSMTWLVNMLAARPDTTDGWWLLKSATEYARSGCSSQTMAIWNADGVPVASGMQSVAIFS</sequence>
<protein>
    <submittedName>
        <fullName evidence="3">Acyl-CoA thioesterase</fullName>
    </submittedName>
</protein>
<dbReference type="RefSeq" id="WP_184019150.1">
    <property type="nucleotide sequence ID" value="NZ_JACIJC010000004.1"/>
</dbReference>
<proteinExistence type="predicted"/>
<comment type="caution">
    <text evidence="3">The sequence shown here is derived from an EMBL/GenBank/DDBJ whole genome shotgun (WGS) entry which is preliminary data.</text>
</comment>
<gene>
    <name evidence="3" type="ORF">FHS49_002611</name>
</gene>
<dbReference type="Pfam" id="PF20789">
    <property type="entry name" value="4HBT_3C"/>
    <property type="match status" value="1"/>
</dbReference>
<evidence type="ECO:0000259" key="2">
    <source>
        <dbReference type="Pfam" id="PF20789"/>
    </source>
</evidence>
<dbReference type="InterPro" id="IPR049449">
    <property type="entry name" value="TesB_ACOT8-like_N"/>
</dbReference>
<feature type="domain" description="Acyl-CoA thioesterase-like N-terminal HotDog" evidence="1">
    <location>
        <begin position="21"/>
        <end position="104"/>
    </location>
</feature>